<keyword evidence="6 8" id="KW-1133">Transmembrane helix</keyword>
<keyword evidence="4" id="KW-1003">Cell membrane</keyword>
<evidence type="ECO:0000313" key="10">
    <source>
        <dbReference type="Proteomes" id="UP000014400"/>
    </source>
</evidence>
<dbReference type="InterPro" id="IPR018385">
    <property type="entry name" value="C4_dicarb_anaerob_car-like"/>
</dbReference>
<evidence type="ECO:0000256" key="7">
    <source>
        <dbReference type="ARBA" id="ARBA00023136"/>
    </source>
</evidence>
<dbReference type="PATRIC" id="fig|1203554.3.peg.98"/>
<dbReference type="RefSeq" id="WP_016473578.1">
    <property type="nucleotide sequence ID" value="NZ_KE150480.1"/>
</dbReference>
<name>S3BN93_9BURK</name>
<sequence>MTMILSAVVILAMCWALVKKYETRLVLIAGGLILACMAGDPLAPLVSFSKSMKQANVFEVIIASMGFAAVVKMTGLHTHLIAVFLKLLKKAGPFVIIGVSLATTIVNSAIPSAAGTSAAVGTIFIPLLLSAGVPAPLAAAAVMAGLYGGNLNPGHVHPTIVADLAQRPSIEFVQMVAGPILGSVVISSALMVLIAFYMKKRGWRPDEVKLEADGEGIPPDFKINYLYSIIPLLPLIILLLGNFGIVSALKMPVSHAMIIGAVVALIAVRPNPGTFVKTFFKGMGDSFGNIFGIIVAANIFVAGMKSVGLIQALIEFMSSSPVIAKGASIVGPFVIAVLCGSGEAASIAFNNAVSAHAPQFGLDIMNMGAMTVLSGGIGRSISPVAGAMIICAGIAKVSPMTVAKFQIIPMSGALIFVTLMLYVF</sequence>
<evidence type="ECO:0000256" key="3">
    <source>
        <dbReference type="ARBA" id="ARBA00022448"/>
    </source>
</evidence>
<proteinExistence type="inferred from homology"/>
<feature type="transmembrane region" description="Helical" evidence="8">
    <location>
        <begin position="26"/>
        <end position="48"/>
    </location>
</feature>
<evidence type="ECO:0000256" key="1">
    <source>
        <dbReference type="ARBA" id="ARBA00004651"/>
    </source>
</evidence>
<evidence type="ECO:0000256" key="4">
    <source>
        <dbReference type="ARBA" id="ARBA00022475"/>
    </source>
</evidence>
<evidence type="ECO:0000256" key="5">
    <source>
        <dbReference type="ARBA" id="ARBA00022692"/>
    </source>
</evidence>
<feature type="transmembrane region" description="Helical" evidence="8">
    <location>
        <begin position="122"/>
        <end position="147"/>
    </location>
</feature>
<evidence type="ECO:0000256" key="6">
    <source>
        <dbReference type="ARBA" id="ARBA00022989"/>
    </source>
</evidence>
<feature type="transmembrane region" description="Helical" evidence="8">
    <location>
        <begin position="289"/>
        <end position="314"/>
    </location>
</feature>
<gene>
    <name evidence="9" type="ORF">HMPREF1476_00108</name>
</gene>
<dbReference type="eggNOG" id="COG3069">
    <property type="taxonomic scope" value="Bacteria"/>
</dbReference>
<feature type="transmembrane region" description="Helical" evidence="8">
    <location>
        <begin position="326"/>
        <end position="349"/>
    </location>
</feature>
<feature type="transmembrane region" description="Helical" evidence="8">
    <location>
        <begin position="251"/>
        <end position="268"/>
    </location>
</feature>
<organism evidence="9 10">
    <name type="scientific">Sutterella wadsworthensis HGA0223</name>
    <dbReference type="NCBI Taxonomy" id="1203554"/>
    <lineage>
        <taxon>Bacteria</taxon>
        <taxon>Pseudomonadati</taxon>
        <taxon>Pseudomonadota</taxon>
        <taxon>Betaproteobacteria</taxon>
        <taxon>Burkholderiales</taxon>
        <taxon>Sutterellaceae</taxon>
        <taxon>Sutterella</taxon>
    </lineage>
</organism>
<dbReference type="PANTHER" id="PTHR42002:SF2">
    <property type="entry name" value="ANAEROBIC C4-DICARBOXYLATE TRANSPORTER DCUC-RELATED"/>
    <property type="match status" value="1"/>
</dbReference>
<dbReference type="GeneID" id="64062034"/>
<dbReference type="PANTHER" id="PTHR42002">
    <property type="entry name" value="ANAEROBIC C4-DICARBOXYLATE TRANSPORTER DCUC-RELATED"/>
    <property type="match status" value="1"/>
</dbReference>
<feature type="transmembrane region" description="Helical" evidence="8">
    <location>
        <begin position="60"/>
        <end position="85"/>
    </location>
</feature>
<protein>
    <submittedName>
        <fullName evidence="9">Anaerobic C4-dicarboxylate uptake C (DcuC) family transporter</fullName>
    </submittedName>
</protein>
<keyword evidence="3" id="KW-0813">Transport</keyword>
<dbReference type="STRING" id="1203554.HMPREF1476_00108"/>
<feature type="transmembrane region" description="Helical" evidence="8">
    <location>
        <begin position="225"/>
        <end position="245"/>
    </location>
</feature>
<evidence type="ECO:0000313" key="9">
    <source>
        <dbReference type="EMBL" id="EPE01877.1"/>
    </source>
</evidence>
<feature type="transmembrane region" description="Helical" evidence="8">
    <location>
        <begin position="407"/>
        <end position="423"/>
    </location>
</feature>
<evidence type="ECO:0000256" key="2">
    <source>
        <dbReference type="ARBA" id="ARBA00005275"/>
    </source>
</evidence>
<accession>S3BN93</accession>
<keyword evidence="10" id="KW-1185">Reference proteome</keyword>
<evidence type="ECO:0000256" key="8">
    <source>
        <dbReference type="SAM" id="Phobius"/>
    </source>
</evidence>
<dbReference type="HOGENOM" id="CLU_030262_1_0_4"/>
<dbReference type="Proteomes" id="UP000014400">
    <property type="component" value="Unassembled WGS sequence"/>
</dbReference>
<feature type="transmembrane region" description="Helical" evidence="8">
    <location>
        <begin position="91"/>
        <end position="110"/>
    </location>
</feature>
<dbReference type="EMBL" id="ATCF01000004">
    <property type="protein sequence ID" value="EPE01877.1"/>
    <property type="molecule type" value="Genomic_DNA"/>
</dbReference>
<dbReference type="AlphaFoldDB" id="S3BN93"/>
<comment type="subcellular location">
    <subcellularLocation>
        <location evidence="1">Cell membrane</location>
        <topology evidence="1">Multi-pass membrane protein</topology>
    </subcellularLocation>
</comment>
<feature type="transmembrane region" description="Helical" evidence="8">
    <location>
        <begin position="370"/>
        <end position="395"/>
    </location>
</feature>
<comment type="caution">
    <text evidence="9">The sequence shown here is derived from an EMBL/GenBank/DDBJ whole genome shotgun (WGS) entry which is preliminary data.</text>
</comment>
<dbReference type="GO" id="GO:0005886">
    <property type="term" value="C:plasma membrane"/>
    <property type="evidence" value="ECO:0007669"/>
    <property type="project" value="UniProtKB-SubCell"/>
</dbReference>
<keyword evidence="5 8" id="KW-0812">Transmembrane</keyword>
<comment type="similarity">
    <text evidence="2">Belongs to the DcuC/DcuD transporter (TC 2.A.61) family.</text>
</comment>
<feature type="transmembrane region" description="Helical" evidence="8">
    <location>
        <begin position="176"/>
        <end position="197"/>
    </location>
</feature>
<dbReference type="Pfam" id="PF03606">
    <property type="entry name" value="DcuC"/>
    <property type="match status" value="1"/>
</dbReference>
<reference evidence="9 10" key="1">
    <citation type="submission" date="2013-04" db="EMBL/GenBank/DDBJ databases">
        <title>The Genome Sequence of Sutterella wadsworthensis HGA0223.</title>
        <authorList>
            <consortium name="The Broad Institute Genomics Platform"/>
            <person name="Earl A."/>
            <person name="Ward D."/>
            <person name="Feldgarden M."/>
            <person name="Gevers D."/>
            <person name="Schmidt T.M."/>
            <person name="Dover J."/>
            <person name="Dai D."/>
            <person name="Walker B."/>
            <person name="Young S."/>
            <person name="Zeng Q."/>
            <person name="Gargeya S."/>
            <person name="Fitzgerald M."/>
            <person name="Haas B."/>
            <person name="Abouelleil A."/>
            <person name="Allen A.W."/>
            <person name="Alvarado L."/>
            <person name="Arachchi H.M."/>
            <person name="Berlin A.M."/>
            <person name="Chapman S.B."/>
            <person name="Gainer-Dewar J."/>
            <person name="Goldberg J."/>
            <person name="Griggs A."/>
            <person name="Gujja S."/>
            <person name="Hansen M."/>
            <person name="Howarth C."/>
            <person name="Imamovic A."/>
            <person name="Ireland A."/>
            <person name="Larimer J."/>
            <person name="McCowan C."/>
            <person name="Murphy C."/>
            <person name="Pearson M."/>
            <person name="Poon T.W."/>
            <person name="Priest M."/>
            <person name="Roberts A."/>
            <person name="Saif S."/>
            <person name="Shea T."/>
            <person name="Sisk P."/>
            <person name="Sykes S."/>
            <person name="Wortman J."/>
            <person name="Nusbaum C."/>
            <person name="Birren B."/>
        </authorList>
    </citation>
    <scope>NUCLEOTIDE SEQUENCE [LARGE SCALE GENOMIC DNA]</scope>
    <source>
        <strain evidence="9 10">HGA0223</strain>
    </source>
</reference>
<keyword evidence="7 8" id="KW-0472">Membrane</keyword>
<dbReference type="InterPro" id="IPR004669">
    <property type="entry name" value="C4_dicarb_anaerob_car"/>
</dbReference>
<dbReference type="NCBIfam" id="NF037994">
    <property type="entry name" value="DcuC_1"/>
    <property type="match status" value="1"/>
</dbReference>
<dbReference type="GO" id="GO:0015556">
    <property type="term" value="F:C4-dicarboxylate transmembrane transporter activity"/>
    <property type="evidence" value="ECO:0007669"/>
    <property type="project" value="InterPro"/>
</dbReference>